<dbReference type="InParanoid" id="A0A2P6P0T6"/>
<dbReference type="EMBL" id="MDYQ01000001">
    <property type="protein sequence ID" value="PRP89810.1"/>
    <property type="molecule type" value="Genomic_DNA"/>
</dbReference>
<sequence>MRVLLWSMTFFLSMSVEDAHVTQLSRRGEYWGPMLVWNGLADVSKVDVVLQLVGMVDSNC</sequence>
<feature type="signal peptide" evidence="1">
    <location>
        <begin position="1"/>
        <end position="19"/>
    </location>
</feature>
<dbReference type="AlphaFoldDB" id="A0A2P6P0T6"/>
<evidence type="ECO:0000313" key="2">
    <source>
        <dbReference type="EMBL" id="PRP89810.1"/>
    </source>
</evidence>
<feature type="chain" id="PRO_5015110185" evidence="1">
    <location>
        <begin position="20"/>
        <end position="60"/>
    </location>
</feature>
<evidence type="ECO:0000256" key="1">
    <source>
        <dbReference type="SAM" id="SignalP"/>
    </source>
</evidence>
<reference evidence="2 3" key="1">
    <citation type="journal article" date="2018" name="Genome Biol. Evol.">
        <title>Multiple Roots of Fruiting Body Formation in Amoebozoa.</title>
        <authorList>
            <person name="Hillmann F."/>
            <person name="Forbes G."/>
            <person name="Novohradska S."/>
            <person name="Ferling I."/>
            <person name="Riege K."/>
            <person name="Groth M."/>
            <person name="Westermann M."/>
            <person name="Marz M."/>
            <person name="Spaller T."/>
            <person name="Winckler T."/>
            <person name="Schaap P."/>
            <person name="Glockner G."/>
        </authorList>
    </citation>
    <scope>NUCLEOTIDE SEQUENCE [LARGE SCALE GENOMIC DNA]</scope>
    <source>
        <strain evidence="2 3">Jena</strain>
    </source>
</reference>
<comment type="caution">
    <text evidence="2">The sequence shown here is derived from an EMBL/GenBank/DDBJ whole genome shotgun (WGS) entry which is preliminary data.</text>
</comment>
<dbReference type="Proteomes" id="UP000241769">
    <property type="component" value="Unassembled WGS sequence"/>
</dbReference>
<evidence type="ECO:0000313" key="3">
    <source>
        <dbReference type="Proteomes" id="UP000241769"/>
    </source>
</evidence>
<protein>
    <submittedName>
        <fullName evidence="2">Uncharacterized protein</fullName>
    </submittedName>
</protein>
<name>A0A2P6P0T6_9EUKA</name>
<keyword evidence="3" id="KW-1185">Reference proteome</keyword>
<keyword evidence="1" id="KW-0732">Signal</keyword>
<accession>A0A2P6P0T6</accession>
<gene>
    <name evidence="2" type="ORF">PROFUN_00152</name>
</gene>
<proteinExistence type="predicted"/>
<organism evidence="2 3">
    <name type="scientific">Planoprotostelium fungivorum</name>
    <dbReference type="NCBI Taxonomy" id="1890364"/>
    <lineage>
        <taxon>Eukaryota</taxon>
        <taxon>Amoebozoa</taxon>
        <taxon>Evosea</taxon>
        <taxon>Variosea</taxon>
        <taxon>Cavosteliida</taxon>
        <taxon>Cavosteliaceae</taxon>
        <taxon>Planoprotostelium</taxon>
    </lineage>
</organism>